<feature type="chain" id="PRO_5039714249" description="DUF305 domain-containing protein" evidence="2">
    <location>
        <begin position="29"/>
        <end position="236"/>
    </location>
</feature>
<feature type="domain" description="DUF305" evidence="3">
    <location>
        <begin position="81"/>
        <end position="233"/>
    </location>
</feature>
<feature type="region of interest" description="Disordered" evidence="1">
    <location>
        <begin position="30"/>
        <end position="75"/>
    </location>
</feature>
<dbReference type="InterPro" id="IPR012347">
    <property type="entry name" value="Ferritin-like"/>
</dbReference>
<name>A0A0A1DHN3_NOCSI</name>
<organism evidence="4 5">
    <name type="scientific">Nocardioides simplex</name>
    <name type="common">Arthrobacter simplex</name>
    <dbReference type="NCBI Taxonomy" id="2045"/>
    <lineage>
        <taxon>Bacteria</taxon>
        <taxon>Bacillati</taxon>
        <taxon>Actinomycetota</taxon>
        <taxon>Actinomycetes</taxon>
        <taxon>Propionibacteriales</taxon>
        <taxon>Nocardioidaceae</taxon>
        <taxon>Pimelobacter</taxon>
    </lineage>
</organism>
<dbReference type="Proteomes" id="UP000030300">
    <property type="component" value="Chromosome"/>
</dbReference>
<dbReference type="PANTHER" id="PTHR36933:SF1">
    <property type="entry name" value="SLL0788 PROTEIN"/>
    <property type="match status" value="1"/>
</dbReference>
<accession>A0A0A1DHN3</accession>
<dbReference type="InterPro" id="IPR005183">
    <property type="entry name" value="DUF305_CopM-like"/>
</dbReference>
<dbReference type="PANTHER" id="PTHR36933">
    <property type="entry name" value="SLL0788 PROTEIN"/>
    <property type="match status" value="1"/>
</dbReference>
<protein>
    <recommendedName>
        <fullName evidence="3">DUF305 domain-containing protein</fullName>
    </recommendedName>
</protein>
<evidence type="ECO:0000256" key="1">
    <source>
        <dbReference type="SAM" id="MobiDB-lite"/>
    </source>
</evidence>
<evidence type="ECO:0000256" key="2">
    <source>
        <dbReference type="SAM" id="SignalP"/>
    </source>
</evidence>
<feature type="signal peptide" evidence="2">
    <location>
        <begin position="1"/>
        <end position="28"/>
    </location>
</feature>
<dbReference type="PROSITE" id="PS51257">
    <property type="entry name" value="PROKAR_LIPOPROTEIN"/>
    <property type="match status" value="1"/>
</dbReference>
<dbReference type="eggNOG" id="COG3544">
    <property type="taxonomic scope" value="Bacteria"/>
</dbReference>
<evidence type="ECO:0000259" key="3">
    <source>
        <dbReference type="Pfam" id="PF03713"/>
    </source>
</evidence>
<evidence type="ECO:0000313" key="4">
    <source>
        <dbReference type="EMBL" id="AIY16008.1"/>
    </source>
</evidence>
<dbReference type="EMBL" id="CP009896">
    <property type="protein sequence ID" value="AIY16008.1"/>
    <property type="molecule type" value="Genomic_DNA"/>
</dbReference>
<dbReference type="HOGENOM" id="CLU_074343_1_0_11"/>
<dbReference type="RefSeq" id="WP_038676573.1">
    <property type="nucleotide sequence ID" value="NZ_JAAARG010000194.1"/>
</dbReference>
<dbReference type="KEGG" id="psim:KR76_03180"/>
<dbReference type="Pfam" id="PF03713">
    <property type="entry name" value="DUF305"/>
    <property type="match status" value="1"/>
</dbReference>
<dbReference type="Gene3D" id="1.20.1260.10">
    <property type="match status" value="1"/>
</dbReference>
<dbReference type="AlphaFoldDB" id="A0A0A1DHN3"/>
<gene>
    <name evidence="4" type="ORF">KR76_03180</name>
</gene>
<keyword evidence="2" id="KW-0732">Signal</keyword>
<sequence length="236" mass="24850">MSRSRSCSRRARPAVVAPLAVLALLVGACQGQSDDPPGAGPRSALTPSSQPPVLQPGAPGDDGSTAAPGTTAEQAGAAHDDIAFMQMMIPHHAQALTMSRMAPTRAASPAVKAMARRILGAQGPEILTMAAWLRDHDLAVPTKDDPPDAYDHGKHGHATMHGMLTAAELRALRQARGRAFDRLYLEGMIRHHEGAIAMADVVATKGTDVLVSELAGDIMVGQNAEIDRMRDLLARL</sequence>
<proteinExistence type="predicted"/>
<evidence type="ECO:0000313" key="5">
    <source>
        <dbReference type="Proteomes" id="UP000030300"/>
    </source>
</evidence>
<reference evidence="4 5" key="1">
    <citation type="journal article" date="2015" name="Genome Announc.">
        <title>Complete Genome Sequence of Steroid-Transforming Nocardioides simplex VKM Ac-2033D.</title>
        <authorList>
            <person name="Shtratnikova V.Y."/>
            <person name="Schelkunov M.I."/>
            <person name="Pekov Y.A."/>
            <person name="Fokina V.V."/>
            <person name="Logacheva M.D."/>
            <person name="Sokolov S.L."/>
            <person name="Bragin E.Y."/>
            <person name="Ashapkin V.V."/>
            <person name="Donova M.V."/>
        </authorList>
    </citation>
    <scope>NUCLEOTIDE SEQUENCE [LARGE SCALE GENOMIC DNA]</scope>
    <source>
        <strain evidence="4 5">VKM Ac-2033D</strain>
    </source>
</reference>
<keyword evidence="5" id="KW-1185">Reference proteome</keyword>